<reference evidence="1" key="1">
    <citation type="journal article" date="2015" name="Nature">
        <title>Complex archaea that bridge the gap between prokaryotes and eukaryotes.</title>
        <authorList>
            <person name="Spang A."/>
            <person name="Saw J.H."/>
            <person name="Jorgensen S.L."/>
            <person name="Zaremba-Niedzwiedzka K."/>
            <person name="Martijn J."/>
            <person name="Lind A.E."/>
            <person name="van Eijk R."/>
            <person name="Schleper C."/>
            <person name="Guy L."/>
            <person name="Ettema T.J."/>
        </authorList>
    </citation>
    <scope>NUCLEOTIDE SEQUENCE</scope>
</reference>
<gene>
    <name evidence="1" type="ORF">LCGC14_1408940</name>
</gene>
<evidence type="ECO:0000313" key="1">
    <source>
        <dbReference type="EMBL" id="KKM73585.1"/>
    </source>
</evidence>
<proteinExistence type="predicted"/>
<accession>A0A0F9MA71</accession>
<comment type="caution">
    <text evidence="1">The sequence shown here is derived from an EMBL/GenBank/DDBJ whole genome shotgun (WGS) entry which is preliminary data.</text>
</comment>
<sequence>MRWLIQYIRQCFCKHEFKECKGDRFRFESTRDLETGVPIAHQRKTIILYCSKCGYNKWFWGE</sequence>
<name>A0A0F9MA71_9ZZZZ</name>
<organism evidence="1">
    <name type="scientific">marine sediment metagenome</name>
    <dbReference type="NCBI Taxonomy" id="412755"/>
    <lineage>
        <taxon>unclassified sequences</taxon>
        <taxon>metagenomes</taxon>
        <taxon>ecological metagenomes</taxon>
    </lineage>
</organism>
<dbReference type="AlphaFoldDB" id="A0A0F9MA71"/>
<protein>
    <submittedName>
        <fullName evidence="1">Uncharacterized protein</fullName>
    </submittedName>
</protein>
<dbReference type="EMBL" id="LAZR01009279">
    <property type="protein sequence ID" value="KKM73585.1"/>
    <property type="molecule type" value="Genomic_DNA"/>
</dbReference>